<protein>
    <submittedName>
        <fullName evidence="5">Dihydrodipicolinate synthase family protein</fullName>
    </submittedName>
</protein>
<gene>
    <name evidence="5" type="ORF">GCM10007415_05650</name>
</gene>
<dbReference type="PIRSF" id="PIRSF001365">
    <property type="entry name" value="DHDPS"/>
    <property type="match status" value="1"/>
</dbReference>
<comment type="caution">
    <text evidence="5">The sequence shown here is derived from an EMBL/GenBank/DDBJ whole genome shotgun (WGS) entry which is preliminary data.</text>
</comment>
<accession>A0A917HDV8</accession>
<name>A0A917HDV8_9SPHI</name>
<dbReference type="PANTHER" id="PTHR12128:SF72">
    <property type="entry name" value="DIHYDRODIPICOLINATE SYNTHASE"/>
    <property type="match status" value="1"/>
</dbReference>
<dbReference type="Pfam" id="PF00701">
    <property type="entry name" value="DHDPS"/>
    <property type="match status" value="1"/>
</dbReference>
<sequence length="329" mass="36387">MLPIVKLKTYNKDMSKTELWHGVYPALLTPFTAAGDIDYEMFKKNFLAQAEAGVSGVIIAGSLGEVSTLSTQEKYDLLVFAKQHMPQHLPVVLNIAEQTTTDAVNAAKEAERLGADALMLLPPMRYRASDREVVTYFKTVAAATNLSIMIYNNPVDYAIHVTVDMFKQLAESPNIQAVKESTRDLTNITRMINAFGERFKILGGVDTIALESQLVGAHGSVAGLVDAFPRETVAIYRLAQAGQLEEALAIYRWFMPLLELDIHPRLVQYIKLAATAEGLSNPYVRAPRLQLEGEELIRTQKIINDAIASRPVLPDYLNLPVGRTIEQAS</sequence>
<dbReference type="SUPFAM" id="SSF51569">
    <property type="entry name" value="Aldolase"/>
    <property type="match status" value="1"/>
</dbReference>
<dbReference type="PRINTS" id="PR00146">
    <property type="entry name" value="DHPICSNTHASE"/>
</dbReference>
<dbReference type="Proteomes" id="UP000660862">
    <property type="component" value="Unassembled WGS sequence"/>
</dbReference>
<dbReference type="InterPro" id="IPR002220">
    <property type="entry name" value="DapA-like"/>
</dbReference>
<dbReference type="PANTHER" id="PTHR12128">
    <property type="entry name" value="DIHYDRODIPICOLINATE SYNTHASE"/>
    <property type="match status" value="1"/>
</dbReference>
<feature type="active site" description="Proton donor/acceptor" evidence="3">
    <location>
        <position position="151"/>
    </location>
</feature>
<keyword evidence="1 2" id="KW-0456">Lyase</keyword>
<organism evidence="5 6">
    <name type="scientific">Parapedobacter pyrenivorans</name>
    <dbReference type="NCBI Taxonomy" id="1305674"/>
    <lineage>
        <taxon>Bacteria</taxon>
        <taxon>Pseudomonadati</taxon>
        <taxon>Bacteroidota</taxon>
        <taxon>Sphingobacteriia</taxon>
        <taxon>Sphingobacteriales</taxon>
        <taxon>Sphingobacteriaceae</taxon>
        <taxon>Parapedobacter</taxon>
    </lineage>
</organism>
<evidence type="ECO:0000256" key="2">
    <source>
        <dbReference type="PIRNR" id="PIRNR001365"/>
    </source>
</evidence>
<dbReference type="InterPro" id="IPR013785">
    <property type="entry name" value="Aldolase_TIM"/>
</dbReference>
<evidence type="ECO:0000256" key="3">
    <source>
        <dbReference type="PIRSR" id="PIRSR001365-1"/>
    </source>
</evidence>
<keyword evidence="6" id="KW-1185">Reference proteome</keyword>
<proteinExistence type="inferred from homology"/>
<dbReference type="SMART" id="SM01130">
    <property type="entry name" value="DHDPS"/>
    <property type="match status" value="1"/>
</dbReference>
<dbReference type="CDD" id="cd00408">
    <property type="entry name" value="DHDPS-like"/>
    <property type="match status" value="1"/>
</dbReference>
<evidence type="ECO:0000256" key="4">
    <source>
        <dbReference type="PIRSR" id="PIRSR001365-2"/>
    </source>
</evidence>
<comment type="similarity">
    <text evidence="2">Belongs to the DapA family.</text>
</comment>
<dbReference type="Gene3D" id="3.20.20.70">
    <property type="entry name" value="Aldolase class I"/>
    <property type="match status" value="1"/>
</dbReference>
<dbReference type="AlphaFoldDB" id="A0A917HDV8"/>
<evidence type="ECO:0000256" key="1">
    <source>
        <dbReference type="ARBA" id="ARBA00023239"/>
    </source>
</evidence>
<evidence type="ECO:0000313" key="6">
    <source>
        <dbReference type="Proteomes" id="UP000660862"/>
    </source>
</evidence>
<feature type="binding site" evidence="4">
    <location>
        <position position="221"/>
    </location>
    <ligand>
        <name>pyruvate</name>
        <dbReference type="ChEBI" id="CHEBI:15361"/>
    </ligand>
</feature>
<evidence type="ECO:0000313" key="5">
    <source>
        <dbReference type="EMBL" id="GGG76668.1"/>
    </source>
</evidence>
<reference evidence="5" key="1">
    <citation type="journal article" date="2014" name="Int. J. Syst. Evol. Microbiol.">
        <title>Complete genome sequence of Corynebacterium casei LMG S-19264T (=DSM 44701T), isolated from a smear-ripened cheese.</title>
        <authorList>
            <consortium name="US DOE Joint Genome Institute (JGI-PGF)"/>
            <person name="Walter F."/>
            <person name="Albersmeier A."/>
            <person name="Kalinowski J."/>
            <person name="Ruckert C."/>
        </authorList>
    </citation>
    <scope>NUCLEOTIDE SEQUENCE</scope>
    <source>
        <strain evidence="5">CGMCC 1.12195</strain>
    </source>
</reference>
<dbReference type="EMBL" id="BMER01000001">
    <property type="protein sequence ID" value="GGG76668.1"/>
    <property type="molecule type" value="Genomic_DNA"/>
</dbReference>
<reference evidence="5" key="2">
    <citation type="submission" date="2020-09" db="EMBL/GenBank/DDBJ databases">
        <authorList>
            <person name="Sun Q."/>
            <person name="Zhou Y."/>
        </authorList>
    </citation>
    <scope>NUCLEOTIDE SEQUENCE</scope>
    <source>
        <strain evidence="5">CGMCC 1.12195</strain>
    </source>
</reference>
<feature type="active site" description="Schiff-base intermediate with substrate" evidence="3">
    <location>
        <position position="179"/>
    </location>
</feature>
<dbReference type="GO" id="GO:0008840">
    <property type="term" value="F:4-hydroxy-tetrahydrodipicolinate synthase activity"/>
    <property type="evidence" value="ECO:0007669"/>
    <property type="project" value="TreeGrafter"/>
</dbReference>